<organism evidence="1 2">
    <name type="scientific">Lactococcus lactis subsp. cremoris (strain MG1363)</name>
    <dbReference type="NCBI Taxonomy" id="416870"/>
    <lineage>
        <taxon>Bacteria</taxon>
        <taxon>Bacillati</taxon>
        <taxon>Bacillota</taxon>
        <taxon>Bacilli</taxon>
        <taxon>Lactobacillales</taxon>
        <taxon>Streptococcaceae</taxon>
        <taxon>Lactococcus</taxon>
        <taxon>Lactococcus cremoris subsp. cremoris</taxon>
    </lineage>
</organism>
<dbReference type="Pfam" id="PF07852">
    <property type="entry name" value="DUF1642"/>
    <property type="match status" value="1"/>
</dbReference>
<dbReference type="Proteomes" id="UP000000364">
    <property type="component" value="Chromosome"/>
</dbReference>
<dbReference type="KEGG" id="llm:llmg_0815"/>
<protein>
    <recommendedName>
        <fullName evidence="3">DUF1642 domain-containing protein</fullName>
    </recommendedName>
</protein>
<dbReference type="InterPro" id="IPR012865">
    <property type="entry name" value="DUF1642"/>
</dbReference>
<dbReference type="STRING" id="416870.llmg_0815"/>
<dbReference type="AlphaFoldDB" id="A2RJG2"/>
<sequence length="182" mass="20709">MTKFEEEFNYLIELSGKVLLGQVDAETFKKNRIAFFEKYETDQQQALPVVPEDVAEWIEHCKGMGYGLIAALTFKLSSTMHEELSTKILKWLGNEGNDETFALAFITGKYQVEKPQLFYIDLPKVFGLSDSTSDSTFVSKTESGIISEFTKGKDYALKLTEQEIKSIDERYWQFAVPVEGGE</sequence>
<proteinExistence type="predicted"/>
<accession>A2RJG2</accession>
<evidence type="ECO:0000313" key="1">
    <source>
        <dbReference type="EMBL" id="CAL97414.1"/>
    </source>
</evidence>
<reference evidence="1 2" key="1">
    <citation type="journal article" date="2007" name="J. Bacteriol.">
        <title>The complete genome sequence of the lactic acid bacterial paradigm Lactococcus lactis subsp. cremoris MG1363.</title>
        <authorList>
            <person name="Wegmann U."/>
            <person name="O'Connell-Motherway M."/>
            <person name="Zomer A."/>
            <person name="Buist G."/>
            <person name="Shearman C."/>
            <person name="Canchaya C."/>
            <person name="Ventura M."/>
            <person name="Goesmann A."/>
            <person name="Gasson M.J."/>
            <person name="Kuipers O.P."/>
            <person name="van Sinderen D."/>
            <person name="Kok J."/>
        </authorList>
    </citation>
    <scope>NUCLEOTIDE SEQUENCE [LARGE SCALE GENOMIC DNA]</scope>
    <source>
        <strain evidence="1 2">MG1363</strain>
    </source>
</reference>
<name>A2RJG2_LACLM</name>
<dbReference type="OrthoDB" id="2243928at2"/>
<dbReference type="RefSeq" id="WP_011834788.1">
    <property type="nucleotide sequence ID" value="NC_009004.1"/>
</dbReference>
<evidence type="ECO:0008006" key="3">
    <source>
        <dbReference type="Google" id="ProtNLM"/>
    </source>
</evidence>
<dbReference type="PhylomeDB" id="A2RJG2"/>
<dbReference type="HOGENOM" id="CLU_108878_1_0_9"/>
<gene>
    <name evidence="1" type="primary">ps324</name>
    <name evidence="1" type="ordered locus">llmg_0815</name>
</gene>
<dbReference type="EMBL" id="AM406671">
    <property type="protein sequence ID" value="CAL97414.1"/>
    <property type="molecule type" value="Genomic_DNA"/>
</dbReference>
<evidence type="ECO:0000313" key="2">
    <source>
        <dbReference type="Proteomes" id="UP000000364"/>
    </source>
</evidence>